<protein>
    <submittedName>
        <fullName evidence="2">Polyprotein</fullName>
    </submittedName>
</protein>
<accession>A0A0R3W4Q1</accession>
<dbReference type="WBParaSite" id="TASK_0000503701-mRNA-1">
    <property type="protein sequence ID" value="TASK_0000503701-mRNA-1"/>
    <property type="gene ID" value="TASK_0000503701"/>
</dbReference>
<evidence type="ECO:0000256" key="1">
    <source>
        <dbReference type="SAM" id="SignalP"/>
    </source>
</evidence>
<keyword evidence="1" id="KW-0732">Signal</keyword>
<name>A0A0R3W4Q1_TAEAS</name>
<organism evidence="2">
    <name type="scientific">Taenia asiatica</name>
    <name type="common">Asian tapeworm</name>
    <dbReference type="NCBI Taxonomy" id="60517"/>
    <lineage>
        <taxon>Eukaryota</taxon>
        <taxon>Metazoa</taxon>
        <taxon>Spiralia</taxon>
        <taxon>Lophotrochozoa</taxon>
        <taxon>Platyhelminthes</taxon>
        <taxon>Cestoda</taxon>
        <taxon>Eucestoda</taxon>
        <taxon>Cyclophyllidea</taxon>
        <taxon>Taeniidae</taxon>
        <taxon>Taenia</taxon>
    </lineage>
</organism>
<proteinExistence type="predicted"/>
<reference evidence="2" key="1">
    <citation type="submission" date="2017-02" db="UniProtKB">
        <authorList>
            <consortium name="WormBaseParasite"/>
        </authorList>
    </citation>
    <scope>IDENTIFICATION</scope>
</reference>
<dbReference type="AlphaFoldDB" id="A0A0R3W4Q1"/>
<feature type="chain" id="PRO_5006449916" evidence="1">
    <location>
        <begin position="24"/>
        <end position="62"/>
    </location>
</feature>
<feature type="signal peptide" evidence="1">
    <location>
        <begin position="1"/>
        <end position="23"/>
    </location>
</feature>
<sequence>LKLMNLLACTALPLSFQSSTVVALSMNGSGGIIVGVHYGPEDDITLNTQSKRYEDLFNNRSR</sequence>
<evidence type="ECO:0000313" key="2">
    <source>
        <dbReference type="WBParaSite" id="TASK_0000503701-mRNA-1"/>
    </source>
</evidence>